<organism evidence="2 3">
    <name type="scientific">Collybiopsis luxurians FD-317 M1</name>
    <dbReference type="NCBI Taxonomy" id="944289"/>
    <lineage>
        <taxon>Eukaryota</taxon>
        <taxon>Fungi</taxon>
        <taxon>Dikarya</taxon>
        <taxon>Basidiomycota</taxon>
        <taxon>Agaricomycotina</taxon>
        <taxon>Agaricomycetes</taxon>
        <taxon>Agaricomycetidae</taxon>
        <taxon>Agaricales</taxon>
        <taxon>Marasmiineae</taxon>
        <taxon>Omphalotaceae</taxon>
        <taxon>Collybiopsis</taxon>
        <taxon>Collybiopsis luxurians</taxon>
    </lineage>
</organism>
<dbReference type="EMBL" id="KN834841">
    <property type="protein sequence ID" value="KIK52561.1"/>
    <property type="molecule type" value="Genomic_DNA"/>
</dbReference>
<dbReference type="OrthoDB" id="3071161at2759"/>
<evidence type="ECO:0000313" key="3">
    <source>
        <dbReference type="Proteomes" id="UP000053593"/>
    </source>
</evidence>
<protein>
    <submittedName>
        <fullName evidence="2">Unplaced genomic scaffold GYMLUscaffold_93, whole genome shotgun sequence</fullName>
    </submittedName>
</protein>
<dbReference type="HOGENOM" id="CLU_1461485_0_0_1"/>
<name>A0A0D0BDI6_9AGAR</name>
<keyword evidence="3" id="KW-1185">Reference proteome</keyword>
<keyword evidence="1" id="KW-0732">Signal</keyword>
<sequence>MCLLLCLVLLFLTHQGFLILEPENKEYNDPSAHAVVHTTANSHPHLWSQYYLPIVPKPRPLRGPRTLTSFYSRDRAAEQASPAHPWLHPAHYANETPHILFPYSISSPSNTVNAIYQHGHFFDTELGRIVRALNSATGYPHLIIHKASMQQQYLFLLFVTSDYLYLAFLAWNSHLGVPQDVWTMS</sequence>
<feature type="chain" id="PRO_5002224586" evidence="1">
    <location>
        <begin position="19"/>
        <end position="185"/>
    </location>
</feature>
<gene>
    <name evidence="2" type="ORF">GYMLUDRAFT_64189</name>
</gene>
<evidence type="ECO:0000313" key="2">
    <source>
        <dbReference type="EMBL" id="KIK52561.1"/>
    </source>
</evidence>
<accession>A0A0D0BDI6</accession>
<feature type="signal peptide" evidence="1">
    <location>
        <begin position="1"/>
        <end position="18"/>
    </location>
</feature>
<dbReference type="Proteomes" id="UP000053593">
    <property type="component" value="Unassembled WGS sequence"/>
</dbReference>
<evidence type="ECO:0000256" key="1">
    <source>
        <dbReference type="SAM" id="SignalP"/>
    </source>
</evidence>
<dbReference type="AlphaFoldDB" id="A0A0D0BDI6"/>
<proteinExistence type="predicted"/>
<reference evidence="2 3" key="1">
    <citation type="submission" date="2014-04" db="EMBL/GenBank/DDBJ databases">
        <title>Evolutionary Origins and Diversification of the Mycorrhizal Mutualists.</title>
        <authorList>
            <consortium name="DOE Joint Genome Institute"/>
            <consortium name="Mycorrhizal Genomics Consortium"/>
            <person name="Kohler A."/>
            <person name="Kuo A."/>
            <person name="Nagy L.G."/>
            <person name="Floudas D."/>
            <person name="Copeland A."/>
            <person name="Barry K.W."/>
            <person name="Cichocki N."/>
            <person name="Veneault-Fourrey C."/>
            <person name="LaButti K."/>
            <person name="Lindquist E.A."/>
            <person name="Lipzen A."/>
            <person name="Lundell T."/>
            <person name="Morin E."/>
            <person name="Murat C."/>
            <person name="Riley R."/>
            <person name="Ohm R."/>
            <person name="Sun H."/>
            <person name="Tunlid A."/>
            <person name="Henrissat B."/>
            <person name="Grigoriev I.V."/>
            <person name="Hibbett D.S."/>
            <person name="Martin F."/>
        </authorList>
    </citation>
    <scope>NUCLEOTIDE SEQUENCE [LARGE SCALE GENOMIC DNA]</scope>
    <source>
        <strain evidence="2 3">FD-317 M1</strain>
    </source>
</reference>